<evidence type="ECO:0000259" key="6">
    <source>
        <dbReference type="Pfam" id="PF07564"/>
    </source>
</evidence>
<dbReference type="InterPro" id="IPR044024">
    <property type="entry name" value="aRib"/>
</dbReference>
<feature type="coiled-coil region" evidence="2">
    <location>
        <begin position="1983"/>
        <end position="2035"/>
    </location>
</feature>
<dbReference type="Pfam" id="PF04650">
    <property type="entry name" value="YSIRK_signal"/>
    <property type="match status" value="1"/>
</dbReference>
<dbReference type="RefSeq" id="WP_172045825.1">
    <property type="nucleotide sequence ID" value="NZ_CP065430.1"/>
</dbReference>
<keyword evidence="2" id="KW-0175">Coiled coil</keyword>
<keyword evidence="1" id="KW-0732">Signal</keyword>
<dbReference type="Pfam" id="PF07564">
    <property type="entry name" value="DUF1542"/>
    <property type="match status" value="5"/>
</dbReference>
<feature type="domain" description="DUF1542" evidence="6">
    <location>
        <begin position="1461"/>
        <end position="1532"/>
    </location>
</feature>
<evidence type="ECO:0000313" key="9">
    <source>
        <dbReference type="Proteomes" id="UP000594569"/>
    </source>
</evidence>
<dbReference type="NCBIfam" id="TIGR01168">
    <property type="entry name" value="YSIRK_signal"/>
    <property type="match status" value="1"/>
</dbReference>
<evidence type="ECO:0000259" key="7">
    <source>
        <dbReference type="Pfam" id="PF18938"/>
    </source>
</evidence>
<gene>
    <name evidence="8" type="ORF">I5V48_00945</name>
</gene>
<evidence type="ECO:0000256" key="3">
    <source>
        <dbReference type="SAM" id="MobiDB-lite"/>
    </source>
</evidence>
<accession>A0A7T1P6S4</accession>
<feature type="domain" description="Atypical Rib" evidence="7">
    <location>
        <begin position="1123"/>
        <end position="1182"/>
    </location>
</feature>
<evidence type="ECO:0000259" key="4">
    <source>
        <dbReference type="Pfam" id="PF01468"/>
    </source>
</evidence>
<feature type="compositionally biased region" description="Low complexity" evidence="3">
    <location>
        <begin position="142"/>
        <end position="158"/>
    </location>
</feature>
<evidence type="ECO:0000259" key="5">
    <source>
        <dbReference type="Pfam" id="PF04650"/>
    </source>
</evidence>
<dbReference type="InterPro" id="IPR002988">
    <property type="entry name" value="GA_module"/>
</dbReference>
<dbReference type="InterPro" id="IPR011439">
    <property type="entry name" value="DUF1542"/>
</dbReference>
<evidence type="ECO:0000256" key="2">
    <source>
        <dbReference type="SAM" id="Coils"/>
    </source>
</evidence>
<feature type="domain" description="Protein G-related albumin-binding (GA) module" evidence="4">
    <location>
        <begin position="1890"/>
        <end position="1923"/>
    </location>
</feature>
<sequence>MSSKDIFRKEQRFSFRKFSFGLASAVIANVIFGGAIASSPVVHANTATETAAVATSERIASIPYTVNIVDQAGKVVDTQAKNVSVQTTEATAVATANLTTDLVPEGYALVSGLGQVTVTENAENVFTVVVEKVVSEVASTETSTSATAVASETSTVATPEPASLAATQSTPVTSEVAEAEVAPTTPEESAKPTERTAYLSYITHYVNEANETVDRTGHLVAVKTTDETAKTQVTVSASENMPSGYELVQDKAKVVVQLVENQTNILVFAVTKKSEEEEIAESQLSNRDVLTQVTSEADLLADEALRQVAGEQAGNTALETAANDTKAAATAANQVLANATATEAELGAQIDTVRTSTQNLATEMLKVDKDGILTAMLDTTQVSRPANYQEIGTEAGAFHPDKTTLTRYLFVFGTAEGTTESDANGTLNAAPVVNKAAATRALVPAGTITNIVYNDGKTNTGTLGSNLTMDTNGFLEGTFNHTAGGPYTRKLIVTTDTGRQTSNEFTVYAYTDKASSDPVEKSEDQTLTQNEVFAKMAIATTSTAYPNNGKNIPTVPATEYTRTILGYRTVTVEEDGSKVKGELVKQEDLAQFPTDKDLEVKVQTTNVYGQTIYNWVKVDYNLKPKVEIVDAVGSERKTVYVFSKNSGTTEDSAGATGTNVAFNRDNATKAVVNITDDGKVTRIGYNDAKNDTTDMFKEHGAGEATVKVGTDGYFIGAVDVPAGSNTTRLLKVTDDKGLVGQSPVFRVYAFSDTVPADVTPVRLAKGTRPDLEEITAKMVIDSNSGYPNNAKVAIPEDAYTRTVVGYRLDGSLDTVAVDSVEELPTEGSYKVRVKTSNAYGQEIYNWVPVSHYKLEEVSRDTVTKYTDFDSPIHAIVELGSSGTVGTVKLEGDLPADFNIANFNLKEGEAAKLAERNLEFVKADAIGQDGTVGTIRPKDGGKVEYTGSGNIEYVFEYTYQVNNENKTSNLTYTILYTDTKAPVMTPKSEYIRFVDEEYKISVPGTDNAFLSTEKINGTLSVLKDGETGKVSPGLGTNTAITSELDPKGVDVSGGVDNQGGNSTMFNVNITGTAPSAEGTGTYKLRVGENNYPAGPNVERVDGKVPENVGLTPVTVTFVKRAAMTTPVAVVDPANLTADEKAAVIAQLKKDNADNEKLNALPDTAFTVNADGTVSVDYSAGNTGVDAVTDKVANATVKLADEQKKAKDAIDTKLAEEKAAIEAKRDEAIAEINNTPGLTDDQKKAATDAVTNTANDALTALDTAADDAKKAIDTETTVAGINDAKTAGEKALDDATAKGEAAIELTKEKELAKADVDNQAKDAIEAIKNNPNLDATEQAPYIEAIEKAVEEQKAAIDAAKDTAGITDAVDAAEKVNEEQKLAAAKEDAKDKIAEEAAAAAAAKEAIDNNPNLSDAEKQAAKDAVDAEVAKANDAIDQAKTPAEAQTAEDNGVKAIDAEELAAAKQDAKNKIAKDVEAAKDAIDKNPNLSEDEKKGFKDAVDTEAAKAVTDIEKATTPAEAQTAEEAGTAAIAADVLDAAKQDAKNKIDEDVKAAKEAIDNNPNLSEDEKQTFKDAVDEAAQTAKGEIDKATTPAVAQTAEEAGTAAIAADVLDAAKQDAKNKIDEDVKAAKEAIDNNPNLSEDEKQTFKDAVDEATQTAKGEIDKATTPAVAQTAEEAGTVAIAEDVLDAAKQDAKNKIAKDLATVEAAIDANSNLSQDEKDAAKLAAQAKEAEAVANIEKATTPEAAQTLEDAAVKDLANIEIKAAYDDAVKAIEAADNLSTAAKTQALEDLKKARQAAEDAIKTATTADEVAKGALDGLKSLAKVEAKAAADDAKAAIAQNSNLTDAEKKVYTDAIDEALKDTETKIDAATDADTVDAETVLAQKDIAKQEVAAATADAVKGIEANTNLTDAEKDEYKATVTKVAETAEKAIADATTAADIQSKTFDATQDVAKEEVKADAADAIAGIKANDNLSDTAKEEAIAAIEEARDTTLENIENAKTAADVDAATLDAEKANAKAEIKAAAEDAKKAIDENANLPESEKTALKLAIDAEVAATNLEIDNAKTAEEIDAATLATEKSIAKAEVKAAAEDALQAIDENANLTDDEKAAAKADVYVELSKAEKAINKATTADAIDNATLVGEKAFATAELEAAADDAKKAIDANTHLTDDQKQAAKDAVDADGKS</sequence>
<feature type="domain" description="YSIRK Gram-positive signal peptide" evidence="5">
    <location>
        <begin position="9"/>
        <end position="33"/>
    </location>
</feature>
<feature type="domain" description="DUF1542" evidence="6">
    <location>
        <begin position="1613"/>
        <end position="1683"/>
    </location>
</feature>
<organism evidence="8 9">
    <name type="scientific">Streptococcus suis</name>
    <dbReference type="NCBI Taxonomy" id="1307"/>
    <lineage>
        <taxon>Bacteria</taxon>
        <taxon>Bacillati</taxon>
        <taxon>Bacillota</taxon>
        <taxon>Bacilli</taxon>
        <taxon>Lactobacillales</taxon>
        <taxon>Streptococcaceae</taxon>
        <taxon>Streptococcus</taxon>
    </lineage>
</organism>
<feature type="domain" description="DUF1542" evidence="6">
    <location>
        <begin position="2080"/>
        <end position="2141"/>
    </location>
</feature>
<feature type="domain" description="Protein G-related albumin-binding (GA) module" evidence="4">
    <location>
        <begin position="1220"/>
        <end position="1252"/>
    </location>
</feature>
<feature type="region of interest" description="Disordered" evidence="3">
    <location>
        <begin position="142"/>
        <end position="173"/>
    </location>
</feature>
<evidence type="ECO:0000313" key="8">
    <source>
        <dbReference type="EMBL" id="QPO26753.1"/>
    </source>
</evidence>
<dbReference type="InterPro" id="IPR005877">
    <property type="entry name" value="YSIRK_signal_dom"/>
</dbReference>
<feature type="domain" description="Protein G-related albumin-binding (GA) module" evidence="4">
    <location>
        <begin position="2150"/>
        <end position="2183"/>
    </location>
</feature>
<dbReference type="Pfam" id="PF18938">
    <property type="entry name" value="aRib"/>
    <property type="match status" value="1"/>
</dbReference>
<evidence type="ECO:0000256" key="1">
    <source>
        <dbReference type="ARBA" id="ARBA00022729"/>
    </source>
</evidence>
<dbReference type="Pfam" id="PF01468">
    <property type="entry name" value="GA"/>
    <property type="match status" value="3"/>
</dbReference>
<dbReference type="EMBL" id="CP065430">
    <property type="protein sequence ID" value="QPO26753.1"/>
    <property type="molecule type" value="Genomic_DNA"/>
</dbReference>
<reference evidence="8 9" key="1">
    <citation type="submission" date="2020-12" db="EMBL/GenBank/DDBJ databases">
        <title>Nonconservative transfer and diversity of a new family of integrative and conjugative elements associated with antibiotic resistance in zoonotic pathogen Streptococcus suis.</title>
        <authorList>
            <person name="Huang J."/>
        </authorList>
    </citation>
    <scope>NUCLEOTIDE SEQUENCE [LARGE SCALE GENOMIC DNA]</scope>
    <source>
        <strain evidence="8 9">YZDH1</strain>
    </source>
</reference>
<name>A0A7T1P6S4_STRSU</name>
<dbReference type="Gene3D" id="3.10.20.890">
    <property type="match status" value="1"/>
</dbReference>
<dbReference type="Gene3D" id="1.20.120.1850">
    <property type="entry name" value="Ebh helix bundles repeating unit (S and A modules)"/>
    <property type="match status" value="2"/>
</dbReference>
<proteinExistence type="predicted"/>
<feature type="domain" description="DUF1542" evidence="6">
    <location>
        <begin position="1537"/>
        <end position="1608"/>
    </location>
</feature>
<feature type="coiled-coil region" evidence="2">
    <location>
        <begin position="1340"/>
        <end position="1403"/>
    </location>
</feature>
<protein>
    <submittedName>
        <fullName evidence="8">DUF1542 domain-containing protein</fullName>
    </submittedName>
</protein>
<feature type="domain" description="DUF1542" evidence="6">
    <location>
        <begin position="1382"/>
        <end position="1455"/>
    </location>
</feature>
<dbReference type="Proteomes" id="UP000594569">
    <property type="component" value="Chromosome"/>
</dbReference>